<dbReference type="AlphaFoldDB" id="A0A974NK99"/>
<reference evidence="3 4" key="1">
    <citation type="submission" date="2021-01" db="EMBL/GenBank/DDBJ databases">
        <title>FDA dAtabase for Regulatory Grade micrObial Sequences (FDA-ARGOS): Supporting development and validation of Infectious Disease Dx tests.</title>
        <authorList>
            <person name="Nelson B."/>
            <person name="Plummer A."/>
            <person name="Tallon L."/>
            <person name="Sadzewicz L."/>
            <person name="Zhao X."/>
            <person name="Boylan J."/>
            <person name="Ott S."/>
            <person name="Bowen H."/>
            <person name="Vavikolanu K."/>
            <person name="Mehta A."/>
            <person name="Aluvathingal J."/>
            <person name="Nadendla S."/>
            <person name="Myers T."/>
            <person name="Yan Y."/>
            <person name="Sichtig H."/>
        </authorList>
    </citation>
    <scope>NUCLEOTIDE SEQUENCE [LARGE SCALE GENOMIC DNA]</scope>
    <source>
        <strain evidence="3 4">FDAARGOS_1161</strain>
    </source>
</reference>
<keyword evidence="4" id="KW-1185">Reference proteome</keyword>
<dbReference type="Proteomes" id="UP000595254">
    <property type="component" value="Chromosome"/>
</dbReference>
<dbReference type="SUPFAM" id="SSF48452">
    <property type="entry name" value="TPR-like"/>
    <property type="match status" value="1"/>
</dbReference>
<gene>
    <name evidence="3" type="ORF">I6J18_16675</name>
</gene>
<feature type="repeat" description="TPR" evidence="1">
    <location>
        <begin position="71"/>
        <end position="104"/>
    </location>
</feature>
<keyword evidence="1" id="KW-0802">TPR repeat</keyword>
<dbReference type="PROSITE" id="PS50005">
    <property type="entry name" value="TPR"/>
    <property type="match status" value="1"/>
</dbReference>
<evidence type="ECO:0000313" key="4">
    <source>
        <dbReference type="Proteomes" id="UP000595254"/>
    </source>
</evidence>
<dbReference type="KEGG" id="ppsr:I6J18_16675"/>
<protein>
    <submittedName>
        <fullName evidence="3">Tetratricopeptide repeat protein</fullName>
    </submittedName>
</protein>
<dbReference type="RefSeq" id="WP_174391526.1">
    <property type="nucleotide sequence ID" value="NZ_CP068053.1"/>
</dbReference>
<dbReference type="Gene3D" id="1.25.40.10">
    <property type="entry name" value="Tetratricopeptide repeat domain"/>
    <property type="match status" value="1"/>
</dbReference>
<evidence type="ECO:0000313" key="3">
    <source>
        <dbReference type="EMBL" id="QQS99256.1"/>
    </source>
</evidence>
<name>A0A974NK99_PERPY</name>
<dbReference type="InterPro" id="IPR019734">
    <property type="entry name" value="TPR_rpt"/>
</dbReference>
<accession>A0A974NK99</accession>
<feature type="domain" description="Tetratrico peptide repeat group 5" evidence="2">
    <location>
        <begin position="36"/>
        <end position="155"/>
    </location>
</feature>
<organism evidence="3 4">
    <name type="scientific">Peribacillus psychrosaccharolyticus</name>
    <name type="common">Bacillus psychrosaccharolyticus</name>
    <dbReference type="NCBI Taxonomy" id="1407"/>
    <lineage>
        <taxon>Bacteria</taxon>
        <taxon>Bacillati</taxon>
        <taxon>Bacillota</taxon>
        <taxon>Bacilli</taxon>
        <taxon>Bacillales</taxon>
        <taxon>Bacillaceae</taxon>
        <taxon>Peribacillus</taxon>
    </lineage>
</organism>
<dbReference type="InterPro" id="IPR041656">
    <property type="entry name" value="TPR_5"/>
</dbReference>
<evidence type="ECO:0000256" key="1">
    <source>
        <dbReference type="PROSITE-ProRule" id="PRU00339"/>
    </source>
</evidence>
<dbReference type="EMBL" id="CP068053">
    <property type="protein sequence ID" value="QQS99256.1"/>
    <property type="molecule type" value="Genomic_DNA"/>
</dbReference>
<proteinExistence type="predicted"/>
<dbReference type="SMART" id="SM00028">
    <property type="entry name" value="TPR"/>
    <property type="match status" value="2"/>
</dbReference>
<evidence type="ECO:0000259" key="2">
    <source>
        <dbReference type="Pfam" id="PF12688"/>
    </source>
</evidence>
<sequence length="160" mass="18623">MNKLTEAIELRKQQNYVKSNEMLIELAETYPEDAEIAYQCAWSFDVRGMERQAVPYYQKAIELGLPNQDFQAAFLGLGSTYRAIGEYANSKETLEKALKLFPDNRAIHVFYALTLFNSNVHHQAMEILINQLVDTTNDEEIKRYRKALSFYADKLEIVWE</sequence>
<dbReference type="InterPro" id="IPR011990">
    <property type="entry name" value="TPR-like_helical_dom_sf"/>
</dbReference>
<dbReference type="Pfam" id="PF12688">
    <property type="entry name" value="TPR_5"/>
    <property type="match status" value="1"/>
</dbReference>